<proteinExistence type="predicted"/>
<dbReference type="Gene3D" id="3.30.420.240">
    <property type="match status" value="1"/>
</dbReference>
<dbReference type="EMBL" id="BK032843">
    <property type="protein sequence ID" value="DAF63639.1"/>
    <property type="molecule type" value="Genomic_DNA"/>
</dbReference>
<evidence type="ECO:0000313" key="1">
    <source>
        <dbReference type="EMBL" id="DAF63639.1"/>
    </source>
</evidence>
<accession>A0A8S5TKW4</accession>
<protein>
    <submittedName>
        <fullName evidence="1">Terminase large subunit</fullName>
    </submittedName>
</protein>
<reference evidence="1" key="1">
    <citation type="journal article" date="2021" name="Proc. Natl. Acad. Sci. U.S.A.">
        <title>A Catalog of Tens of Thousands of Viruses from Human Metagenomes Reveals Hidden Associations with Chronic Diseases.</title>
        <authorList>
            <person name="Tisza M.J."/>
            <person name="Buck C.B."/>
        </authorList>
    </citation>
    <scope>NUCLEOTIDE SEQUENCE</scope>
    <source>
        <strain evidence="1">Ctz6O13</strain>
    </source>
</reference>
<sequence>MVPGMTDHRGYCDEEACKAHLQAKRDQYLNVPQSLIHHCAEYCWNAEEAFALEGDNKFNKVLLSEQMALIRLHKTGPRPVNGFIDYTYKDGVHKPENINGFKWLPTKDGKVQILEHPVWSENYQQDLNKREREARDKGLKWEPQPAYKEMHDLYVAGVDGIDIGKNQTSSETRGASDFCIIIYKRAFGLNEPQIVCMYKDRPNEVRTAYKTAMCLIRYYNCKVNVEATRVGFINWARYSNQLKWFMRRPQATLQNVKSGNSKSYGTPATATIIGMQTDLIADFIEDYCHTIWFEEILDQMVRYNPENKTKFDVIAALGMVMLADQELTGRTPAVITQAKDEFVDFGYYIDEDGYRKWGTIPKQTQMNARFGGGQAYDPYRVDTSDTRYYQDHNT</sequence>
<name>A0A8S5TKW4_9CAUD</name>
<organism evidence="1">
    <name type="scientific">Podoviridae sp. ctz6O13</name>
    <dbReference type="NCBI Taxonomy" id="2827757"/>
    <lineage>
        <taxon>Viruses</taxon>
        <taxon>Duplodnaviria</taxon>
        <taxon>Heunggongvirae</taxon>
        <taxon>Uroviricota</taxon>
        <taxon>Caudoviricetes</taxon>
    </lineage>
</organism>